<protein>
    <submittedName>
        <fullName evidence="2">5553_t:CDS:1</fullName>
    </submittedName>
</protein>
<feature type="compositionally biased region" description="Polar residues" evidence="1">
    <location>
        <begin position="78"/>
        <end position="91"/>
    </location>
</feature>
<accession>A0ABN7WNI0</accession>
<feature type="region of interest" description="Disordered" evidence="1">
    <location>
        <begin position="71"/>
        <end position="91"/>
    </location>
</feature>
<sequence length="91" mass="10662">MGILSDIQDNEESFIDDNINELIDELYTDIEALNFPNLIDFEEYIDYLEEKDTHEVLSNKNILDLATNLESENKNIEDNNSTEMHQISHQK</sequence>
<dbReference type="Proteomes" id="UP000789901">
    <property type="component" value="Unassembled WGS sequence"/>
</dbReference>
<gene>
    <name evidence="2" type="ORF">GMARGA_LOCUS33190</name>
</gene>
<name>A0ABN7WNI0_GIGMA</name>
<organism evidence="2 3">
    <name type="scientific">Gigaspora margarita</name>
    <dbReference type="NCBI Taxonomy" id="4874"/>
    <lineage>
        <taxon>Eukaryota</taxon>
        <taxon>Fungi</taxon>
        <taxon>Fungi incertae sedis</taxon>
        <taxon>Mucoromycota</taxon>
        <taxon>Glomeromycotina</taxon>
        <taxon>Glomeromycetes</taxon>
        <taxon>Diversisporales</taxon>
        <taxon>Gigasporaceae</taxon>
        <taxon>Gigaspora</taxon>
    </lineage>
</organism>
<feature type="non-terminal residue" evidence="2">
    <location>
        <position position="91"/>
    </location>
</feature>
<evidence type="ECO:0000313" key="3">
    <source>
        <dbReference type="Proteomes" id="UP000789901"/>
    </source>
</evidence>
<proteinExistence type="predicted"/>
<comment type="caution">
    <text evidence="2">The sequence shown here is derived from an EMBL/GenBank/DDBJ whole genome shotgun (WGS) entry which is preliminary data.</text>
</comment>
<reference evidence="2 3" key="1">
    <citation type="submission" date="2021-06" db="EMBL/GenBank/DDBJ databases">
        <authorList>
            <person name="Kallberg Y."/>
            <person name="Tangrot J."/>
            <person name="Rosling A."/>
        </authorList>
    </citation>
    <scope>NUCLEOTIDE SEQUENCE [LARGE SCALE GENOMIC DNA]</scope>
    <source>
        <strain evidence="2 3">120-4 pot B 10/14</strain>
    </source>
</reference>
<keyword evidence="3" id="KW-1185">Reference proteome</keyword>
<evidence type="ECO:0000256" key="1">
    <source>
        <dbReference type="SAM" id="MobiDB-lite"/>
    </source>
</evidence>
<evidence type="ECO:0000313" key="2">
    <source>
        <dbReference type="EMBL" id="CAG8836762.1"/>
    </source>
</evidence>
<dbReference type="EMBL" id="CAJVQB010054311">
    <property type="protein sequence ID" value="CAG8836762.1"/>
    <property type="molecule type" value="Genomic_DNA"/>
</dbReference>